<feature type="transmembrane region" description="Helical" evidence="1">
    <location>
        <begin position="6"/>
        <end position="23"/>
    </location>
</feature>
<feature type="transmembrane region" description="Helical" evidence="1">
    <location>
        <begin position="228"/>
        <end position="253"/>
    </location>
</feature>
<accession>A0ABP1S1E7</accession>
<name>A0ABP1S1E7_9HEXA</name>
<comment type="caution">
    <text evidence="2">The sequence shown here is derived from an EMBL/GenBank/DDBJ whole genome shotgun (WGS) entry which is preliminary data.</text>
</comment>
<keyword evidence="1" id="KW-0472">Membrane</keyword>
<keyword evidence="1" id="KW-1133">Transmembrane helix</keyword>
<feature type="transmembrane region" description="Helical" evidence="1">
    <location>
        <begin position="198"/>
        <end position="222"/>
    </location>
</feature>
<organism evidence="2 3">
    <name type="scientific">Orchesella dallaii</name>
    <dbReference type="NCBI Taxonomy" id="48710"/>
    <lineage>
        <taxon>Eukaryota</taxon>
        <taxon>Metazoa</taxon>
        <taxon>Ecdysozoa</taxon>
        <taxon>Arthropoda</taxon>
        <taxon>Hexapoda</taxon>
        <taxon>Collembola</taxon>
        <taxon>Entomobryomorpha</taxon>
        <taxon>Entomobryoidea</taxon>
        <taxon>Orchesellidae</taxon>
        <taxon>Orchesellinae</taxon>
        <taxon>Orchesella</taxon>
    </lineage>
</organism>
<reference evidence="2 3" key="1">
    <citation type="submission" date="2024-08" db="EMBL/GenBank/DDBJ databases">
        <authorList>
            <person name="Cucini C."/>
            <person name="Frati F."/>
        </authorList>
    </citation>
    <scope>NUCLEOTIDE SEQUENCE [LARGE SCALE GENOMIC DNA]</scope>
</reference>
<dbReference type="EMBL" id="CAXLJM020000141">
    <property type="protein sequence ID" value="CAL8140857.1"/>
    <property type="molecule type" value="Genomic_DNA"/>
</dbReference>
<proteinExistence type="predicted"/>
<keyword evidence="3" id="KW-1185">Reference proteome</keyword>
<evidence type="ECO:0000313" key="2">
    <source>
        <dbReference type="EMBL" id="CAL8140857.1"/>
    </source>
</evidence>
<sequence>MEQVVLFTFIWIGFFISVLYDLIVSKFGNELVAVTNWHLHMKYTKNQNNQAIVINKRSIRCELNKIRKGETHWLGLLLITAFLAHLVSSVALPVGLLLLNWDPIYLALTAASKLFGGNERIASTYLAIGIRCILTFLGSQSIFVNYRALSMTGFQFGFSILIVMKTFEKKYRRLNSSSIMYYKALSVAFSTANDMLKWLFGGLLSLCFFCFVSGPNVTFYAIKFMSSVFIPCVTGFFTGLLLLVIGLGFEIGCAMHNKTNRIKENWRNQLVLNKIHDRKLMQKVVNSCRPLALPAGDVGIIDKDIKMCYFYQTLNNTVNLMIMLGDGAE</sequence>
<dbReference type="Proteomes" id="UP001642540">
    <property type="component" value="Unassembled WGS sequence"/>
</dbReference>
<gene>
    <name evidence="2" type="ORF">ODALV1_LOCUS28458</name>
</gene>
<feature type="transmembrane region" description="Helical" evidence="1">
    <location>
        <begin position="144"/>
        <end position="164"/>
    </location>
</feature>
<evidence type="ECO:0000256" key="1">
    <source>
        <dbReference type="SAM" id="Phobius"/>
    </source>
</evidence>
<keyword evidence="1" id="KW-0812">Transmembrane</keyword>
<protein>
    <submittedName>
        <fullName evidence="2">Uncharacterized protein</fullName>
    </submittedName>
</protein>
<feature type="transmembrane region" description="Helical" evidence="1">
    <location>
        <begin position="73"/>
        <end position="99"/>
    </location>
</feature>
<evidence type="ECO:0000313" key="3">
    <source>
        <dbReference type="Proteomes" id="UP001642540"/>
    </source>
</evidence>